<dbReference type="GO" id="GO:0030620">
    <property type="term" value="F:U2 snRNA binding"/>
    <property type="evidence" value="ECO:0007669"/>
    <property type="project" value="TreeGrafter"/>
</dbReference>
<feature type="chain" id="PRO_5039314347" description="PROCN domain-containing protein" evidence="2">
    <location>
        <begin position="19"/>
        <end position="326"/>
    </location>
</feature>
<feature type="region of interest" description="Disordered" evidence="1">
    <location>
        <begin position="296"/>
        <end position="326"/>
    </location>
</feature>
<evidence type="ECO:0000256" key="1">
    <source>
        <dbReference type="SAM" id="MobiDB-lite"/>
    </source>
</evidence>
<dbReference type="GO" id="GO:0071013">
    <property type="term" value="C:catalytic step 2 spliceosome"/>
    <property type="evidence" value="ECO:0007669"/>
    <property type="project" value="TreeGrafter"/>
</dbReference>
<dbReference type="PANTHER" id="PTHR11140">
    <property type="entry name" value="PRE-MRNA SPLICING FACTOR PRP8"/>
    <property type="match status" value="1"/>
</dbReference>
<dbReference type="EMBL" id="JAMSHJ010000006">
    <property type="protein sequence ID" value="KAI5399505.1"/>
    <property type="molecule type" value="Genomic_DNA"/>
</dbReference>
<dbReference type="GO" id="GO:0030623">
    <property type="term" value="F:U5 snRNA binding"/>
    <property type="evidence" value="ECO:0007669"/>
    <property type="project" value="TreeGrafter"/>
</dbReference>
<dbReference type="AlphaFoldDB" id="A0A9D4WEW4"/>
<keyword evidence="2" id="KW-0732">Signal</keyword>
<reference evidence="4 5" key="1">
    <citation type="journal article" date="2022" name="Nat. Genet.">
        <title>Improved pea reference genome and pan-genome highlight genomic features and evolutionary characteristics.</title>
        <authorList>
            <person name="Yang T."/>
            <person name="Liu R."/>
            <person name="Luo Y."/>
            <person name="Hu S."/>
            <person name="Wang D."/>
            <person name="Wang C."/>
            <person name="Pandey M.K."/>
            <person name="Ge S."/>
            <person name="Xu Q."/>
            <person name="Li N."/>
            <person name="Li G."/>
            <person name="Huang Y."/>
            <person name="Saxena R.K."/>
            <person name="Ji Y."/>
            <person name="Li M."/>
            <person name="Yan X."/>
            <person name="He Y."/>
            <person name="Liu Y."/>
            <person name="Wang X."/>
            <person name="Xiang C."/>
            <person name="Varshney R.K."/>
            <person name="Ding H."/>
            <person name="Gao S."/>
            <person name="Zong X."/>
        </authorList>
    </citation>
    <scope>NUCLEOTIDE SEQUENCE [LARGE SCALE GENOMIC DNA]</scope>
    <source>
        <strain evidence="4 5">cv. Zhongwan 6</strain>
    </source>
</reference>
<feature type="domain" description="PROCN" evidence="3">
    <location>
        <begin position="1"/>
        <end position="67"/>
    </location>
</feature>
<dbReference type="PANTHER" id="PTHR11140:SF0">
    <property type="entry name" value="PRE-MRNA-PROCESSING-SPLICING FACTOR 8"/>
    <property type="match status" value="1"/>
</dbReference>
<organism evidence="4 5">
    <name type="scientific">Pisum sativum</name>
    <name type="common">Garden pea</name>
    <name type="synonym">Lathyrus oleraceus</name>
    <dbReference type="NCBI Taxonomy" id="3888"/>
    <lineage>
        <taxon>Eukaryota</taxon>
        <taxon>Viridiplantae</taxon>
        <taxon>Streptophyta</taxon>
        <taxon>Embryophyta</taxon>
        <taxon>Tracheophyta</taxon>
        <taxon>Spermatophyta</taxon>
        <taxon>Magnoliopsida</taxon>
        <taxon>eudicotyledons</taxon>
        <taxon>Gunneridae</taxon>
        <taxon>Pentapetalae</taxon>
        <taxon>rosids</taxon>
        <taxon>fabids</taxon>
        <taxon>Fabales</taxon>
        <taxon>Fabaceae</taxon>
        <taxon>Papilionoideae</taxon>
        <taxon>50 kb inversion clade</taxon>
        <taxon>NPAAA clade</taxon>
        <taxon>Hologalegina</taxon>
        <taxon>IRL clade</taxon>
        <taxon>Fabeae</taxon>
        <taxon>Lathyrus</taxon>
    </lineage>
</organism>
<dbReference type="GO" id="GO:0005682">
    <property type="term" value="C:U5 snRNP"/>
    <property type="evidence" value="ECO:0007669"/>
    <property type="project" value="TreeGrafter"/>
</dbReference>
<dbReference type="InterPro" id="IPR027652">
    <property type="entry name" value="PRP8"/>
</dbReference>
<evidence type="ECO:0000313" key="5">
    <source>
        <dbReference type="Proteomes" id="UP001058974"/>
    </source>
</evidence>
<gene>
    <name evidence="4" type="ORF">KIW84_064735</name>
</gene>
<dbReference type="GO" id="GO:0017070">
    <property type="term" value="F:U6 snRNA binding"/>
    <property type="evidence" value="ECO:0007669"/>
    <property type="project" value="TreeGrafter"/>
</dbReference>
<dbReference type="Proteomes" id="UP001058974">
    <property type="component" value="Chromosome 6"/>
</dbReference>
<feature type="compositionally biased region" description="Basic residues" evidence="1">
    <location>
        <begin position="316"/>
        <end position="326"/>
    </location>
</feature>
<evidence type="ECO:0000256" key="2">
    <source>
        <dbReference type="SAM" id="SignalP"/>
    </source>
</evidence>
<name>A0A9D4WEW4_PEA</name>
<accession>A0A9D4WEW4</accession>
<proteinExistence type="predicted"/>
<evidence type="ECO:0000313" key="4">
    <source>
        <dbReference type="EMBL" id="KAI5399505.1"/>
    </source>
</evidence>
<comment type="caution">
    <text evidence="4">The sequence shown here is derived from an EMBL/GenBank/DDBJ whole genome shotgun (WGS) entry which is preliminary data.</text>
</comment>
<dbReference type="InterPro" id="IPR012592">
    <property type="entry name" value="PROCN"/>
</dbReference>
<protein>
    <recommendedName>
        <fullName evidence="3">PROCN domain-containing protein</fullName>
    </recommendedName>
</protein>
<dbReference type="Gramene" id="Psat06G0473500-T1">
    <property type="protein sequence ID" value="KAI5399505.1"/>
    <property type="gene ID" value="KIW84_064735"/>
</dbReference>
<evidence type="ECO:0000259" key="3">
    <source>
        <dbReference type="Pfam" id="PF08083"/>
    </source>
</evidence>
<dbReference type="GO" id="GO:0000244">
    <property type="term" value="P:spliceosomal tri-snRNP complex assembly"/>
    <property type="evidence" value="ECO:0007669"/>
    <property type="project" value="TreeGrafter"/>
</dbReference>
<dbReference type="GO" id="GO:0030619">
    <property type="term" value="F:U1 snRNA binding"/>
    <property type="evidence" value="ECO:0007669"/>
    <property type="project" value="TreeGrafter"/>
</dbReference>
<dbReference type="GO" id="GO:0097157">
    <property type="term" value="F:pre-mRNA intronic binding"/>
    <property type="evidence" value="ECO:0007669"/>
    <property type="project" value="TreeGrafter"/>
</dbReference>
<dbReference type="Pfam" id="PF08083">
    <property type="entry name" value="PROCN"/>
    <property type="match status" value="1"/>
</dbReference>
<sequence length="326" mass="37611">MWRVWLFFLHGIVPLLERWFENLLARQFEGHHSKGVVKTVTKQHVKSHFDLELRVVVMHDVHDAMPELSGEYNHVHDLEKCDEVNWAQSTLDQIYVAAESVANGKLNFVACTPVLEVMLFERVKKLQPEQVNTYVSTMPPVFKYKTSRNSLVEWGKKLESLTITDIEKCHHCVPDEPENNVLSEERIQEENQMLSETVEVCMEECDNAGFVSEFEHELPDESDEAGFEKFISCYQFSDKSDNTGLEQEDAVEHDNEPEVAVQPEVVYEPQVAVQPEVVYEPQVAVQPEVAVQQEITPRYNLRRRPKQRSPLTLSGKKQKAKGTKYV</sequence>
<feature type="signal peptide" evidence="2">
    <location>
        <begin position="1"/>
        <end position="18"/>
    </location>
</feature>
<keyword evidence="5" id="KW-1185">Reference proteome</keyword>